<feature type="transmembrane region" description="Helical" evidence="1">
    <location>
        <begin position="7"/>
        <end position="26"/>
    </location>
</feature>
<evidence type="ECO:0000256" key="1">
    <source>
        <dbReference type="SAM" id="Phobius"/>
    </source>
</evidence>
<name>A0A2P2PYL9_RHIMU</name>
<evidence type="ECO:0000313" key="2">
    <source>
        <dbReference type="EMBL" id="MBX59834.1"/>
    </source>
</evidence>
<proteinExistence type="predicted"/>
<organism evidence="2">
    <name type="scientific">Rhizophora mucronata</name>
    <name type="common">Asiatic mangrove</name>
    <dbReference type="NCBI Taxonomy" id="61149"/>
    <lineage>
        <taxon>Eukaryota</taxon>
        <taxon>Viridiplantae</taxon>
        <taxon>Streptophyta</taxon>
        <taxon>Embryophyta</taxon>
        <taxon>Tracheophyta</taxon>
        <taxon>Spermatophyta</taxon>
        <taxon>Magnoliopsida</taxon>
        <taxon>eudicotyledons</taxon>
        <taxon>Gunneridae</taxon>
        <taxon>Pentapetalae</taxon>
        <taxon>rosids</taxon>
        <taxon>fabids</taxon>
        <taxon>Malpighiales</taxon>
        <taxon>Rhizophoraceae</taxon>
        <taxon>Rhizophora</taxon>
    </lineage>
</organism>
<keyword evidence="1" id="KW-1133">Transmembrane helix</keyword>
<protein>
    <submittedName>
        <fullName evidence="2">Uncharacterized protein</fullName>
    </submittedName>
</protein>
<accession>A0A2P2PYL9</accession>
<keyword evidence="1" id="KW-0812">Transmembrane</keyword>
<keyword evidence="1" id="KW-0472">Membrane</keyword>
<sequence length="58" mass="6364">MQSCKAGMLNLVLCSISVGPFYIPFWKSCRNIHNCFPEKGVKICCSIFAALCVGFSSL</sequence>
<reference evidence="2" key="1">
    <citation type="submission" date="2018-02" db="EMBL/GenBank/DDBJ databases">
        <title>Rhizophora mucronata_Transcriptome.</title>
        <authorList>
            <person name="Meera S.P."/>
            <person name="Sreeshan A."/>
            <person name="Augustine A."/>
        </authorList>
    </citation>
    <scope>NUCLEOTIDE SEQUENCE</scope>
    <source>
        <tissue evidence="2">Leaf</tissue>
    </source>
</reference>
<dbReference type="AlphaFoldDB" id="A0A2P2PYL9"/>
<dbReference type="EMBL" id="GGEC01079350">
    <property type="protein sequence ID" value="MBX59834.1"/>
    <property type="molecule type" value="Transcribed_RNA"/>
</dbReference>